<name>A0A485NRF1_LYNPA</name>
<dbReference type="AlphaFoldDB" id="A0A485NRF1"/>
<dbReference type="Proteomes" id="UP000386466">
    <property type="component" value="Unassembled WGS sequence"/>
</dbReference>
<dbReference type="PROSITE" id="PS50024">
    <property type="entry name" value="SEA"/>
    <property type="match status" value="1"/>
</dbReference>
<dbReference type="GO" id="GO:0006508">
    <property type="term" value="P:proteolysis"/>
    <property type="evidence" value="ECO:0007669"/>
    <property type="project" value="UniProtKB-KW"/>
</dbReference>
<protein>
    <submittedName>
        <fullName evidence="3">Transmembrane protease serine</fullName>
    </submittedName>
</protein>
<gene>
    <name evidence="3" type="ORF">LYPA_23C002897</name>
</gene>
<dbReference type="InterPro" id="IPR000082">
    <property type="entry name" value="SEA_dom"/>
</dbReference>
<evidence type="ECO:0000259" key="2">
    <source>
        <dbReference type="PROSITE" id="PS50024"/>
    </source>
</evidence>
<keyword evidence="3" id="KW-0378">Hydrolase</keyword>
<dbReference type="Pfam" id="PF01390">
    <property type="entry name" value="SEA"/>
    <property type="match status" value="1"/>
</dbReference>
<proteinExistence type="predicted"/>
<accession>A0A485NRF1</accession>
<feature type="transmembrane region" description="Helical" evidence="1">
    <location>
        <begin position="21"/>
        <end position="50"/>
    </location>
</feature>
<feature type="non-terminal residue" evidence="3">
    <location>
        <position position="116"/>
    </location>
</feature>
<dbReference type="GO" id="GO:0008233">
    <property type="term" value="F:peptidase activity"/>
    <property type="evidence" value="ECO:0007669"/>
    <property type="project" value="UniProtKB-KW"/>
</dbReference>
<organism evidence="3 4">
    <name type="scientific">Lynx pardinus</name>
    <name type="common">Iberian lynx</name>
    <name type="synonym">Felis pardina</name>
    <dbReference type="NCBI Taxonomy" id="191816"/>
    <lineage>
        <taxon>Eukaryota</taxon>
        <taxon>Metazoa</taxon>
        <taxon>Chordata</taxon>
        <taxon>Craniata</taxon>
        <taxon>Vertebrata</taxon>
        <taxon>Euteleostomi</taxon>
        <taxon>Mammalia</taxon>
        <taxon>Eutheria</taxon>
        <taxon>Laurasiatheria</taxon>
        <taxon>Carnivora</taxon>
        <taxon>Feliformia</taxon>
        <taxon>Felidae</taxon>
        <taxon>Felinae</taxon>
        <taxon>Lynx</taxon>
    </lineage>
</organism>
<reference evidence="3 4" key="1">
    <citation type="submission" date="2019-01" db="EMBL/GenBank/DDBJ databases">
        <authorList>
            <person name="Alioto T."/>
            <person name="Alioto T."/>
        </authorList>
    </citation>
    <scope>NUCLEOTIDE SEQUENCE [LARGE SCALE GENOMIC DNA]</scope>
</reference>
<dbReference type="SUPFAM" id="SSF82671">
    <property type="entry name" value="SEA domain"/>
    <property type="match status" value="1"/>
</dbReference>
<evidence type="ECO:0000256" key="1">
    <source>
        <dbReference type="SAM" id="Phobius"/>
    </source>
</evidence>
<dbReference type="EMBL" id="CAAGRJ010019880">
    <property type="protein sequence ID" value="VFV34644.1"/>
    <property type="molecule type" value="Genomic_DNA"/>
</dbReference>
<keyword evidence="3" id="KW-0645">Protease</keyword>
<evidence type="ECO:0000313" key="4">
    <source>
        <dbReference type="Proteomes" id="UP000386466"/>
    </source>
</evidence>
<keyword evidence="1 3" id="KW-0812">Transmembrane</keyword>
<dbReference type="InterPro" id="IPR036364">
    <property type="entry name" value="SEA_dom_sf"/>
</dbReference>
<keyword evidence="4" id="KW-1185">Reference proteome</keyword>
<sequence>MAKGHLFSSFHRHRIFSQRRSWPVWMVILIFLGVTAVLGVTIGFLVHFLAVRNVFYYQVDFHISGVTHNDSCENGASQASTDLNKNIETKMSDVFQNSSIYKEYINSQVIKLLSVG</sequence>
<dbReference type="Gene3D" id="3.30.70.960">
    <property type="entry name" value="SEA domain"/>
    <property type="match status" value="1"/>
</dbReference>
<feature type="domain" description="SEA" evidence="2">
    <location>
        <begin position="53"/>
        <end position="116"/>
    </location>
</feature>
<keyword evidence="1" id="KW-1133">Transmembrane helix</keyword>
<evidence type="ECO:0000313" key="3">
    <source>
        <dbReference type="EMBL" id="VFV34644.1"/>
    </source>
</evidence>
<keyword evidence="1" id="KW-0472">Membrane</keyword>